<dbReference type="EMBL" id="MTAB01000027">
    <property type="protein sequence ID" value="OSI18255.1"/>
    <property type="molecule type" value="Genomic_DNA"/>
</dbReference>
<proteinExistence type="predicted"/>
<reference evidence="2" key="1">
    <citation type="submission" date="2017-01" db="EMBL/GenBank/DDBJ databases">
        <authorList>
            <person name="Mah S.A."/>
            <person name="Swanson W.J."/>
            <person name="Moy G.W."/>
            <person name="Vacquier V.D."/>
        </authorList>
    </citation>
    <scope>NUCLEOTIDE SEQUENCE [LARGE SCALE GENOMIC DNA]</scope>
    <source>
        <strain evidence="2">124861</strain>
    </source>
</reference>
<evidence type="ECO:0008006" key="3">
    <source>
        <dbReference type="Google" id="ProtNLM"/>
    </source>
</evidence>
<accession>A0A1X3DEP9</accession>
<evidence type="ECO:0000313" key="2">
    <source>
        <dbReference type="Proteomes" id="UP000193303"/>
    </source>
</evidence>
<sequence length="87" mass="9987">MFRRPETFAKPHLRRISALCAARSFAYLCDMSALAVLLRLELHPHLVLLQRSQPARSSPCFTETVIYNRPVSSALRLFSDCCRLPIR</sequence>
<evidence type="ECO:0000313" key="1">
    <source>
        <dbReference type="EMBL" id="OSI18255.1"/>
    </source>
</evidence>
<organism evidence="1 2">
    <name type="scientific">Neisseria dumasiana</name>
    <dbReference type="NCBI Taxonomy" id="1931275"/>
    <lineage>
        <taxon>Bacteria</taxon>
        <taxon>Pseudomonadati</taxon>
        <taxon>Pseudomonadota</taxon>
        <taxon>Betaproteobacteria</taxon>
        <taxon>Neisseriales</taxon>
        <taxon>Neisseriaceae</taxon>
        <taxon>Neisseria</taxon>
    </lineage>
</organism>
<protein>
    <recommendedName>
        <fullName evidence="3">Lipoprotein signal peptidase</fullName>
    </recommendedName>
</protein>
<comment type="caution">
    <text evidence="1">The sequence shown here is derived from an EMBL/GenBank/DDBJ whole genome shotgun (WGS) entry which is preliminary data.</text>
</comment>
<dbReference type="Proteomes" id="UP000193303">
    <property type="component" value="Unassembled WGS sequence"/>
</dbReference>
<dbReference type="AlphaFoldDB" id="A0A1X3DEP9"/>
<name>A0A1X3DEP9_9NEIS</name>
<gene>
    <name evidence="1" type="ORF">BV912_10080</name>
</gene>